<dbReference type="CDD" id="cd00221">
    <property type="entry name" value="Vsr"/>
    <property type="match status" value="1"/>
</dbReference>
<keyword evidence="2 6" id="KW-0255">Endonuclease</keyword>
<evidence type="ECO:0000256" key="4">
    <source>
        <dbReference type="ARBA" id="ARBA00022801"/>
    </source>
</evidence>
<name>A0A4S2H995_9PROT</name>
<dbReference type="EMBL" id="SRXV01000003">
    <property type="protein sequence ID" value="TGY92424.1"/>
    <property type="molecule type" value="Genomic_DNA"/>
</dbReference>
<dbReference type="InterPro" id="IPR004603">
    <property type="entry name" value="DNA_mismatch_endonuc_vsr"/>
</dbReference>
<dbReference type="InterPro" id="IPR011335">
    <property type="entry name" value="Restrct_endonuc-II-like"/>
</dbReference>
<accession>A0A4S2H995</accession>
<keyword evidence="3 6" id="KW-0227">DNA damage</keyword>
<dbReference type="EC" id="3.1.-.-" evidence="6"/>
<comment type="function">
    <text evidence="6">May nick specific sequences that contain T:G mispairs resulting from m5C-deamination.</text>
</comment>
<comment type="similarity">
    <text evidence="6">Belongs to the vsr family.</text>
</comment>
<protein>
    <recommendedName>
        <fullName evidence="6">Very short patch repair endonuclease</fullName>
        <ecNumber evidence="6">3.1.-.-</ecNumber>
    </recommendedName>
</protein>
<evidence type="ECO:0000256" key="5">
    <source>
        <dbReference type="ARBA" id="ARBA00023204"/>
    </source>
</evidence>
<gene>
    <name evidence="8" type="primary">vsr</name>
    <name evidence="8" type="ORF">E5162_12340</name>
</gene>
<organism evidence="8 9">
    <name type="scientific">Marinicauda pacifica</name>
    <dbReference type="NCBI Taxonomy" id="1133559"/>
    <lineage>
        <taxon>Bacteria</taxon>
        <taxon>Pseudomonadati</taxon>
        <taxon>Pseudomonadota</taxon>
        <taxon>Alphaproteobacteria</taxon>
        <taxon>Maricaulales</taxon>
        <taxon>Maricaulaceae</taxon>
        <taxon>Marinicauda</taxon>
    </lineage>
</organism>
<reference evidence="8 9" key="1">
    <citation type="journal article" date="2013" name="Int. J. Syst. Evol. Microbiol.">
        <title>Marinicauda pacifica gen. nov., sp. nov., a prosthecate alphaproteobacterium of the family Hyphomonadaceae isolated from deep seawater.</title>
        <authorList>
            <person name="Zhang X.Y."/>
            <person name="Li G.W."/>
            <person name="Wang C.S."/>
            <person name="Zhang Y.J."/>
            <person name="Xu X.W."/>
            <person name="Li H."/>
            <person name="Liu A."/>
            <person name="Liu C."/>
            <person name="Xie B.B."/>
            <person name="Qin Q.L."/>
            <person name="Xu Z."/>
            <person name="Chen X.L."/>
            <person name="Zhou B.C."/>
            <person name="Zhang Y.Z."/>
        </authorList>
    </citation>
    <scope>NUCLEOTIDE SEQUENCE [LARGE SCALE GENOMIC DNA]</scope>
    <source>
        <strain evidence="8 9">P-1 km-3</strain>
    </source>
</reference>
<keyword evidence="5 6" id="KW-0234">DNA repair</keyword>
<evidence type="ECO:0000256" key="2">
    <source>
        <dbReference type="ARBA" id="ARBA00022759"/>
    </source>
</evidence>
<dbReference type="OrthoDB" id="9801520at2"/>
<dbReference type="GO" id="GO:0016787">
    <property type="term" value="F:hydrolase activity"/>
    <property type="evidence" value="ECO:0007669"/>
    <property type="project" value="UniProtKB-KW"/>
</dbReference>
<feature type="region of interest" description="Disordered" evidence="7">
    <location>
        <begin position="73"/>
        <end position="92"/>
    </location>
</feature>
<dbReference type="GO" id="GO:0006298">
    <property type="term" value="P:mismatch repair"/>
    <property type="evidence" value="ECO:0007669"/>
    <property type="project" value="UniProtKB-UniRule"/>
</dbReference>
<evidence type="ECO:0000256" key="7">
    <source>
        <dbReference type="SAM" id="MobiDB-lite"/>
    </source>
</evidence>
<dbReference type="Gene3D" id="3.40.960.10">
    <property type="entry name" value="VSR Endonuclease"/>
    <property type="match status" value="1"/>
</dbReference>
<dbReference type="Proteomes" id="UP000305451">
    <property type="component" value="Unassembled WGS sequence"/>
</dbReference>
<dbReference type="PIRSF" id="PIRSF018267">
    <property type="entry name" value="VSR_endonuc"/>
    <property type="match status" value="1"/>
</dbReference>
<keyword evidence="4 6" id="KW-0378">Hydrolase</keyword>
<proteinExistence type="inferred from homology"/>
<evidence type="ECO:0000256" key="1">
    <source>
        <dbReference type="ARBA" id="ARBA00022722"/>
    </source>
</evidence>
<comment type="caution">
    <text evidence="8">The sequence shown here is derived from an EMBL/GenBank/DDBJ whole genome shotgun (WGS) entry which is preliminary data.</text>
</comment>
<dbReference type="GO" id="GO:0004519">
    <property type="term" value="F:endonuclease activity"/>
    <property type="evidence" value="ECO:0007669"/>
    <property type="project" value="UniProtKB-KW"/>
</dbReference>
<evidence type="ECO:0000313" key="8">
    <source>
        <dbReference type="EMBL" id="TGY92424.1"/>
    </source>
</evidence>
<dbReference type="RefSeq" id="WP_135945559.1">
    <property type="nucleotide sequence ID" value="NZ_BMEI01000003.1"/>
</dbReference>
<dbReference type="AlphaFoldDB" id="A0A4S2H995"/>
<sequence>MVDTRTPAQRRRIMQSVASQNTGPEMVVRRLLHSLGYRYRLHDRRLPGTPDIVFRKKKKAIFVHGCFWHAHDCPKGRPPRSREEFWQEKRKKNTERDARNIAELEVEGWSVLVVWQCETKDRQTLSSRLTAFVDNAENPIDESDSSH</sequence>
<dbReference type="SUPFAM" id="SSF52980">
    <property type="entry name" value="Restriction endonuclease-like"/>
    <property type="match status" value="1"/>
</dbReference>
<dbReference type="Pfam" id="PF03852">
    <property type="entry name" value="Vsr"/>
    <property type="match status" value="1"/>
</dbReference>
<keyword evidence="9" id="KW-1185">Reference proteome</keyword>
<keyword evidence="1 6" id="KW-0540">Nuclease</keyword>
<evidence type="ECO:0000256" key="6">
    <source>
        <dbReference type="PIRNR" id="PIRNR018267"/>
    </source>
</evidence>
<evidence type="ECO:0000313" key="9">
    <source>
        <dbReference type="Proteomes" id="UP000305451"/>
    </source>
</evidence>
<evidence type="ECO:0000256" key="3">
    <source>
        <dbReference type="ARBA" id="ARBA00022763"/>
    </source>
</evidence>
<dbReference type="NCBIfam" id="TIGR00632">
    <property type="entry name" value="vsr"/>
    <property type="match status" value="1"/>
</dbReference>